<keyword evidence="1" id="KW-0472">Membrane</keyword>
<proteinExistence type="predicted"/>
<dbReference type="PANTHER" id="PTHR37692:SF1">
    <property type="entry name" value="DUF420 DOMAIN-CONTAINING PROTEIN"/>
    <property type="match status" value="1"/>
</dbReference>
<dbReference type="RefSeq" id="WP_171186954.1">
    <property type="nucleotide sequence ID" value="NZ_WTPX01000065.1"/>
</dbReference>
<name>A0ABX1VFZ6_9PLAN</name>
<feature type="transmembrane region" description="Helical" evidence="1">
    <location>
        <begin position="52"/>
        <end position="73"/>
    </location>
</feature>
<dbReference type="InterPro" id="IPR007352">
    <property type="entry name" value="DUF420"/>
</dbReference>
<feature type="transmembrane region" description="Helical" evidence="1">
    <location>
        <begin position="15"/>
        <end position="40"/>
    </location>
</feature>
<feature type="transmembrane region" description="Helical" evidence="1">
    <location>
        <begin position="93"/>
        <end position="118"/>
    </location>
</feature>
<dbReference type="Proteomes" id="UP000609651">
    <property type="component" value="Unassembled WGS sequence"/>
</dbReference>
<evidence type="ECO:0000256" key="1">
    <source>
        <dbReference type="SAM" id="Phobius"/>
    </source>
</evidence>
<evidence type="ECO:0008006" key="4">
    <source>
        <dbReference type="Google" id="ProtNLM"/>
    </source>
</evidence>
<comment type="caution">
    <text evidence="2">The sequence shown here is derived from an EMBL/GenBank/DDBJ whole genome shotgun (WGS) entry which is preliminary data.</text>
</comment>
<dbReference type="Pfam" id="PF04238">
    <property type="entry name" value="DUF420"/>
    <property type="match status" value="1"/>
</dbReference>
<sequence>MTPEIAEKLALLPAWAAWLPSVNASLNALAGVLLAFGLYYQRTGRIRLHKRAMLAALGVSGVFLACYLVYHAALTGATGLRGRPFEGAGAWRWVYYAILGTHVPLAAVVPVAAFIAIWHAMKGRIEKHTAITRWLWPVWMYVSITGVVIYGMLYHWPVG</sequence>
<gene>
    <name evidence="2" type="ORF">LzC2_22630</name>
</gene>
<keyword evidence="1" id="KW-1133">Transmembrane helix</keyword>
<reference evidence="2 3" key="1">
    <citation type="journal article" date="2020" name="Syst. Appl. Microbiol.">
        <title>Alienimonas chondri sp. nov., a novel planctomycete isolated from the biofilm of the red alga Chondrus crispus.</title>
        <authorList>
            <person name="Vitorino I."/>
            <person name="Albuquerque L."/>
            <person name="Wiegand S."/>
            <person name="Kallscheuer N."/>
            <person name="da Costa M.S."/>
            <person name="Lobo-da-Cunha A."/>
            <person name="Jogler C."/>
            <person name="Lage O.M."/>
        </authorList>
    </citation>
    <scope>NUCLEOTIDE SEQUENCE [LARGE SCALE GENOMIC DNA]</scope>
    <source>
        <strain evidence="2 3">LzC2</strain>
    </source>
</reference>
<evidence type="ECO:0000313" key="3">
    <source>
        <dbReference type="Proteomes" id="UP000609651"/>
    </source>
</evidence>
<keyword evidence="3" id="KW-1185">Reference proteome</keyword>
<dbReference type="PANTHER" id="PTHR37692">
    <property type="entry name" value="HYPOTHETICAL MEMBRANE SPANNING PROTEIN"/>
    <property type="match status" value="1"/>
</dbReference>
<evidence type="ECO:0000313" key="2">
    <source>
        <dbReference type="EMBL" id="NNJ26183.1"/>
    </source>
</evidence>
<keyword evidence="1" id="KW-0812">Transmembrane</keyword>
<dbReference type="EMBL" id="WTPX01000065">
    <property type="protein sequence ID" value="NNJ26183.1"/>
    <property type="molecule type" value="Genomic_DNA"/>
</dbReference>
<feature type="transmembrane region" description="Helical" evidence="1">
    <location>
        <begin position="138"/>
        <end position="156"/>
    </location>
</feature>
<protein>
    <recommendedName>
        <fullName evidence="4">DUF420 domain-containing protein</fullName>
    </recommendedName>
</protein>
<organism evidence="2 3">
    <name type="scientific">Alienimonas chondri</name>
    <dbReference type="NCBI Taxonomy" id="2681879"/>
    <lineage>
        <taxon>Bacteria</taxon>
        <taxon>Pseudomonadati</taxon>
        <taxon>Planctomycetota</taxon>
        <taxon>Planctomycetia</taxon>
        <taxon>Planctomycetales</taxon>
        <taxon>Planctomycetaceae</taxon>
        <taxon>Alienimonas</taxon>
    </lineage>
</organism>
<accession>A0ABX1VFZ6</accession>